<reference evidence="5 6" key="1">
    <citation type="submission" date="2022-05" db="EMBL/GenBank/DDBJ databases">
        <authorList>
            <person name="Jo J.-H."/>
            <person name="Im W.-T."/>
        </authorList>
    </citation>
    <scope>NUCLEOTIDE SEQUENCE [LARGE SCALE GENOMIC DNA]</scope>
    <source>
        <strain evidence="5 6">NSE70-1</strain>
    </source>
</reference>
<organism evidence="5 6">
    <name type="scientific">Sphingomonas caseinilyticus</name>
    <dbReference type="NCBI Taxonomy" id="2908205"/>
    <lineage>
        <taxon>Bacteria</taxon>
        <taxon>Pseudomonadati</taxon>
        <taxon>Pseudomonadota</taxon>
        <taxon>Alphaproteobacteria</taxon>
        <taxon>Sphingomonadales</taxon>
        <taxon>Sphingomonadaceae</taxon>
        <taxon>Sphingomonas</taxon>
    </lineage>
</organism>
<dbReference type="InterPro" id="IPR025997">
    <property type="entry name" value="SBP_2_dom"/>
</dbReference>
<feature type="domain" description="Periplasmic binding protein" evidence="4">
    <location>
        <begin position="46"/>
        <end position="289"/>
    </location>
</feature>
<comment type="similarity">
    <text evidence="2">Belongs to the bacterial solute-binding protein 2 family.</text>
</comment>
<dbReference type="RefSeq" id="WP_249904982.1">
    <property type="nucleotide sequence ID" value="NZ_JAMGBA010000003.1"/>
</dbReference>
<keyword evidence="6" id="KW-1185">Reference proteome</keyword>
<evidence type="ECO:0000256" key="1">
    <source>
        <dbReference type="ARBA" id="ARBA00004196"/>
    </source>
</evidence>
<proteinExistence type="inferred from homology"/>
<dbReference type="EMBL" id="JAMGBA010000003">
    <property type="protein sequence ID" value="MCL6699525.1"/>
    <property type="molecule type" value="Genomic_DNA"/>
</dbReference>
<comment type="caution">
    <text evidence="5">The sequence shown here is derived from an EMBL/GenBank/DDBJ whole genome shotgun (WGS) entry which is preliminary data.</text>
</comment>
<dbReference type="Gene3D" id="3.40.50.2300">
    <property type="match status" value="2"/>
</dbReference>
<keyword evidence="3" id="KW-0732">Signal</keyword>
<dbReference type="CDD" id="cd06312">
    <property type="entry name" value="PBP1_ABC_sugar_binding-like"/>
    <property type="match status" value="1"/>
</dbReference>
<evidence type="ECO:0000256" key="3">
    <source>
        <dbReference type="ARBA" id="ARBA00022729"/>
    </source>
</evidence>
<dbReference type="Pfam" id="PF13407">
    <property type="entry name" value="Peripla_BP_4"/>
    <property type="match status" value="1"/>
</dbReference>
<accession>A0ABT0RXR8</accession>
<evidence type="ECO:0000313" key="6">
    <source>
        <dbReference type="Proteomes" id="UP001203410"/>
    </source>
</evidence>
<gene>
    <name evidence="5" type="ORF">LZ496_12110</name>
</gene>
<dbReference type="InterPro" id="IPR028082">
    <property type="entry name" value="Peripla_BP_I"/>
</dbReference>
<dbReference type="PANTHER" id="PTHR46847:SF1">
    <property type="entry name" value="D-ALLOSE-BINDING PERIPLASMIC PROTEIN-RELATED"/>
    <property type="match status" value="1"/>
</dbReference>
<dbReference type="SUPFAM" id="SSF53822">
    <property type="entry name" value="Periplasmic binding protein-like I"/>
    <property type="match status" value="1"/>
</dbReference>
<sequence>MSPELKLLWAACVALILGVMLGITAFKSASPTASHDDGSGNERIVMISHGQAADPYWNIVRNGAEEAARQMGVGLEYRAPETFDMIRMAELIQSATNQHPAGIIVTIPDAEALGPSIRAAVQSGIPVVSINSGSDVAAGLGSLIHIGQDEYETGKRVGERLKQVGARKVACVNHEVGNTALDARCRGVKDGFAGPVSVLPTSNEYQEIRSKIAAVLAGDRAIDALVTLSAPLAGDPAVEAVREAQRPVKIASFDLSPGFLEALGRGEATFAVDPQAFLQGYLSTVLLTNNVRYGLMPANRLIESGPRFVTRADAPKVLELSKQAIR</sequence>
<evidence type="ECO:0000256" key="2">
    <source>
        <dbReference type="ARBA" id="ARBA00007639"/>
    </source>
</evidence>
<protein>
    <submittedName>
        <fullName evidence="5">Sugar ABC transporter substrate-binding protein</fullName>
    </submittedName>
</protein>
<evidence type="ECO:0000259" key="4">
    <source>
        <dbReference type="Pfam" id="PF13407"/>
    </source>
</evidence>
<name>A0ABT0RXR8_9SPHN</name>
<evidence type="ECO:0000313" key="5">
    <source>
        <dbReference type="EMBL" id="MCL6699525.1"/>
    </source>
</evidence>
<dbReference type="Proteomes" id="UP001203410">
    <property type="component" value="Unassembled WGS sequence"/>
</dbReference>
<comment type="subcellular location">
    <subcellularLocation>
        <location evidence="1">Cell envelope</location>
    </subcellularLocation>
</comment>
<dbReference type="PANTHER" id="PTHR46847">
    <property type="entry name" value="D-ALLOSE-BINDING PERIPLASMIC PROTEIN-RELATED"/>
    <property type="match status" value="1"/>
</dbReference>